<keyword evidence="1" id="KW-0472">Membrane</keyword>
<keyword evidence="1" id="KW-1133">Transmembrane helix</keyword>
<name>A0A011VW29_RUMAL</name>
<dbReference type="PATRIC" id="fig|1341156.4.peg.1646"/>
<accession>A0A011VW29</accession>
<feature type="transmembrane region" description="Helical" evidence="1">
    <location>
        <begin position="350"/>
        <end position="366"/>
    </location>
</feature>
<sequence length="413" mass="46391">MAQTSTQVVCPNCGGTMQFDPTAGKLKCIFCDSLFTQEEAEAFFNQQNEEEEIKESGSDWGDLAENMRAYSCNTCGAEIICDQNTAATKCPYCDNTTVIEAQFSGAIKPDFVIPFSFTKEQAMEKYKGYYEKRKLIPKDFLTGSKVEEIQGVYVPFWLYDGSVNIDAEFEAADKTETDKEIIRKIYKADRRGTINFENVPADASKRMPDDIMDSVEPFTFADLKPFSMTYMPGFLAERFDVEGDDDLQRAEKRVVNSAKQKTKDTVKHDEVTEKRGDYKVNYTKKKYAMLPIWYLTTSWQGKQWNFAMNGQTGKFTGDLPIDNTKLGLITGGSAIAAGVILYLIMKSLLVPVVAALIVALVVCFSLKGSMRPVHNATQANEYMDKNVKLVLSNDTYLRTERKQKQQNNSSSGG</sequence>
<evidence type="ECO:0008006" key="4">
    <source>
        <dbReference type="Google" id="ProtNLM"/>
    </source>
</evidence>
<dbReference type="Proteomes" id="UP000021369">
    <property type="component" value="Unassembled WGS sequence"/>
</dbReference>
<evidence type="ECO:0000256" key="1">
    <source>
        <dbReference type="SAM" id="Phobius"/>
    </source>
</evidence>
<dbReference type="RefSeq" id="WP_037286109.1">
    <property type="nucleotide sequence ID" value="NZ_JEOB01000002.1"/>
</dbReference>
<feature type="transmembrane region" description="Helical" evidence="1">
    <location>
        <begin position="326"/>
        <end position="344"/>
    </location>
</feature>
<dbReference type="Gene3D" id="2.20.28.30">
    <property type="entry name" value="RNA polymerase ii, chain L"/>
    <property type="match status" value="2"/>
</dbReference>
<protein>
    <recommendedName>
        <fullName evidence="4">Replication restart DNA helicase PriA</fullName>
    </recommendedName>
</protein>
<evidence type="ECO:0000313" key="2">
    <source>
        <dbReference type="EMBL" id="EXM39471.1"/>
    </source>
</evidence>
<keyword evidence="3" id="KW-1185">Reference proteome</keyword>
<evidence type="ECO:0000313" key="3">
    <source>
        <dbReference type="Proteomes" id="UP000021369"/>
    </source>
</evidence>
<dbReference type="EMBL" id="JEOB01000002">
    <property type="protein sequence ID" value="EXM39471.1"/>
    <property type="molecule type" value="Genomic_DNA"/>
</dbReference>
<organism evidence="2 3">
    <name type="scientific">Ruminococcus albus SY3</name>
    <dbReference type="NCBI Taxonomy" id="1341156"/>
    <lineage>
        <taxon>Bacteria</taxon>
        <taxon>Bacillati</taxon>
        <taxon>Bacillota</taxon>
        <taxon>Clostridia</taxon>
        <taxon>Eubacteriales</taxon>
        <taxon>Oscillospiraceae</taxon>
        <taxon>Ruminococcus</taxon>
    </lineage>
</organism>
<dbReference type="AlphaFoldDB" id="A0A011VW29"/>
<reference evidence="2 3" key="1">
    <citation type="submission" date="2013-06" db="EMBL/GenBank/DDBJ databases">
        <title>Rumen cellulosomics: divergent fiber-degrading strategies revealed by comparative genome-wide analysis of six Ruminococcal strains.</title>
        <authorList>
            <person name="Dassa B."/>
            <person name="Borovok I."/>
            <person name="Lamed R."/>
            <person name="Flint H."/>
            <person name="Yeoman C.J."/>
            <person name="White B."/>
            <person name="Bayer E.A."/>
        </authorList>
    </citation>
    <scope>NUCLEOTIDE SEQUENCE [LARGE SCALE GENOMIC DNA]</scope>
    <source>
        <strain evidence="2 3">SY3</strain>
    </source>
</reference>
<gene>
    <name evidence="2" type="ORF">RASY3_06155</name>
</gene>
<keyword evidence="1" id="KW-0812">Transmembrane</keyword>
<dbReference type="OrthoDB" id="3182597at2"/>
<comment type="caution">
    <text evidence="2">The sequence shown here is derived from an EMBL/GenBank/DDBJ whole genome shotgun (WGS) entry which is preliminary data.</text>
</comment>
<proteinExistence type="predicted"/>